<evidence type="ECO:0000313" key="3">
    <source>
        <dbReference type="EMBL" id="HIW85627.1"/>
    </source>
</evidence>
<feature type="compositionally biased region" description="Low complexity" evidence="1">
    <location>
        <begin position="48"/>
        <end position="89"/>
    </location>
</feature>
<gene>
    <name evidence="3" type="ORF">IAA48_03940</name>
</gene>
<evidence type="ECO:0000256" key="2">
    <source>
        <dbReference type="SAM" id="Phobius"/>
    </source>
</evidence>
<reference evidence="3" key="1">
    <citation type="journal article" date="2021" name="PeerJ">
        <title>Extensive microbial diversity within the chicken gut microbiome revealed by metagenomics and culture.</title>
        <authorList>
            <person name="Gilroy R."/>
            <person name="Ravi A."/>
            <person name="Getino M."/>
            <person name="Pursley I."/>
            <person name="Horton D.L."/>
            <person name="Alikhan N.F."/>
            <person name="Baker D."/>
            <person name="Gharbi K."/>
            <person name="Hall N."/>
            <person name="Watson M."/>
            <person name="Adriaenssens E.M."/>
            <person name="Foster-Nyarko E."/>
            <person name="Jarju S."/>
            <person name="Secka A."/>
            <person name="Antonio M."/>
            <person name="Oren A."/>
            <person name="Chaudhuri R.R."/>
            <person name="La Ragione R."/>
            <person name="Hildebrand F."/>
            <person name="Pallen M.J."/>
        </authorList>
    </citation>
    <scope>NUCLEOTIDE SEQUENCE</scope>
    <source>
        <strain evidence="3">421</strain>
    </source>
</reference>
<organism evidence="3 4">
    <name type="scientific">Candidatus Eubacterium faecipullorum</name>
    <dbReference type="NCBI Taxonomy" id="2838571"/>
    <lineage>
        <taxon>Bacteria</taxon>
        <taxon>Bacillati</taxon>
        <taxon>Bacillota</taxon>
        <taxon>Clostridia</taxon>
        <taxon>Eubacteriales</taxon>
        <taxon>Eubacteriaceae</taxon>
        <taxon>Eubacterium</taxon>
    </lineage>
</organism>
<protein>
    <recommendedName>
        <fullName evidence="5">DUF4190 domain-containing protein</fullName>
    </recommendedName>
</protein>
<evidence type="ECO:0000256" key="1">
    <source>
        <dbReference type="SAM" id="MobiDB-lite"/>
    </source>
</evidence>
<accession>A0A9D1RFD1</accession>
<keyword evidence="2" id="KW-1133">Transmembrane helix</keyword>
<evidence type="ECO:0000313" key="4">
    <source>
        <dbReference type="Proteomes" id="UP000824205"/>
    </source>
</evidence>
<name>A0A9D1RFD1_9FIRM</name>
<feature type="transmembrane region" description="Helical" evidence="2">
    <location>
        <begin position="174"/>
        <end position="201"/>
    </location>
</feature>
<feature type="compositionally biased region" description="Low complexity" evidence="1">
    <location>
        <begin position="25"/>
        <end position="36"/>
    </location>
</feature>
<dbReference type="AlphaFoldDB" id="A0A9D1RFD1"/>
<comment type="caution">
    <text evidence="3">The sequence shown here is derived from an EMBL/GenBank/DDBJ whole genome shotgun (WGS) entry which is preliminary data.</text>
</comment>
<keyword evidence="2" id="KW-0812">Transmembrane</keyword>
<evidence type="ECO:0008006" key="5">
    <source>
        <dbReference type="Google" id="ProtNLM"/>
    </source>
</evidence>
<feature type="region of interest" description="Disordered" evidence="1">
    <location>
        <begin position="1"/>
        <end position="89"/>
    </location>
</feature>
<sequence length="399" mass="43860">MDNNENKNVFEPNDTVNIPNDDRNTAAADTGAAPANENDTVLLDNDTAPQEAADAEAKAQQPAEPQFAEASAAQESAPNPAQESAAQYGNQQGAGAYGQNAAGNTYYNQQQYSYQGNSYAPQQGAQGYYGAYPPQPPVEEKANVGLAILSFIIPLAGLIIFLTSRKEKPKTAKVSGICALVSFIIGIVLSIVITTVGSFLIADRVADDYISDFDSYVDDYGAGEYDYDENYYSDSYDTGYYDEIGGDRQGYVNITENPYVWYDYEDESVTDENILQYTDTTEIITLGYYDGTGFTKADLQSSVTASLDSAMANIEDDVLNLDKQVFEYSDFYGECIYTKDSADYQLFIMLFQSDATSDMIYLAVESPYMSDDEFETFVNEVVNNHSFVNHQIVTEYAAG</sequence>
<dbReference type="EMBL" id="DXGE01000016">
    <property type="protein sequence ID" value="HIW85627.1"/>
    <property type="molecule type" value="Genomic_DNA"/>
</dbReference>
<keyword evidence="2" id="KW-0472">Membrane</keyword>
<dbReference type="Proteomes" id="UP000824205">
    <property type="component" value="Unassembled WGS sequence"/>
</dbReference>
<feature type="transmembrane region" description="Helical" evidence="2">
    <location>
        <begin position="144"/>
        <end position="162"/>
    </location>
</feature>
<proteinExistence type="predicted"/>
<reference evidence="3" key="2">
    <citation type="submission" date="2021-04" db="EMBL/GenBank/DDBJ databases">
        <authorList>
            <person name="Gilroy R."/>
        </authorList>
    </citation>
    <scope>NUCLEOTIDE SEQUENCE</scope>
    <source>
        <strain evidence="3">421</strain>
    </source>
</reference>